<keyword evidence="2" id="KW-0732">Signal</keyword>
<gene>
    <name evidence="4" type="primary">gldN</name>
    <name evidence="4" type="ORF">KK060_05245</name>
</gene>
<evidence type="ECO:0000313" key="5">
    <source>
        <dbReference type="Proteomes" id="UP000772618"/>
    </source>
</evidence>
<reference evidence="4 5" key="1">
    <citation type="submission" date="2021-05" db="EMBL/GenBank/DDBJ databases">
        <title>A Polyphasic approach of four new species of the genus Ohtaekwangia: Ohtaekwangia histidinii sp. nov., Ohtaekwangia cretensis sp. nov., Ohtaekwangia indiensis sp. nov., Ohtaekwangia reichenbachii sp. nov. from diverse environment.</title>
        <authorList>
            <person name="Octaviana S."/>
        </authorList>
    </citation>
    <scope>NUCLEOTIDE SEQUENCE [LARGE SCALE GENOMIC DNA]</scope>
    <source>
        <strain evidence="4 5">PWU20</strain>
    </source>
</reference>
<dbReference type="Pfam" id="PF19841">
    <property type="entry name" value="GldN"/>
    <property type="match status" value="1"/>
</dbReference>
<evidence type="ECO:0000256" key="2">
    <source>
        <dbReference type="SAM" id="SignalP"/>
    </source>
</evidence>
<sequence length="314" mass="36465">MLKRYLSVLFLSGASVAVFAQAEVESAEVAEAYRVEMEEQYNPNSINPIPVYEQHYKVRVWRNMDLLEKQNKGFFAKNGELPKLIMDAVMSGELVDIYASDSLTTKIGKDEFLKRLQQEEATSYPAWDPSNSFYTDDIVSYNGKNYRALRDSQGANPETSGDDWAATSEGKAMNYMASDVSSIQIVEDVIFDRRRSRLYYDVQAFELAVPGSKTRTGFNQTLGWFKYKDLEKLFRAHPQKAVWFNRQNTAQNKNFADAFLLRLFHGTINKIQNPEDETIAEQYMANGRPYRESVWAREWAEIQMMEREHHLWEF</sequence>
<dbReference type="NCBIfam" id="TIGR03523">
    <property type="entry name" value="GldN"/>
    <property type="match status" value="1"/>
</dbReference>
<feature type="domain" description="Chitin-binding type-3" evidence="3">
    <location>
        <begin position="124"/>
        <end position="167"/>
    </location>
</feature>
<dbReference type="InterPro" id="IPR036573">
    <property type="entry name" value="CBM_sf_5/12"/>
</dbReference>
<dbReference type="CDD" id="cd12215">
    <property type="entry name" value="ChiC_BD"/>
    <property type="match status" value="1"/>
</dbReference>
<dbReference type="SMART" id="SM00495">
    <property type="entry name" value="ChtBD3"/>
    <property type="match status" value="1"/>
</dbReference>
<protein>
    <submittedName>
        <fullName evidence="4">Gliding motility protein GldN</fullName>
    </submittedName>
</protein>
<evidence type="ECO:0000313" key="4">
    <source>
        <dbReference type="EMBL" id="MBT1702675.1"/>
    </source>
</evidence>
<name>A0ABS5VMK1_9BACT</name>
<dbReference type="RefSeq" id="WP_254152642.1">
    <property type="nucleotide sequence ID" value="NZ_JAHESD010000007.1"/>
</dbReference>
<dbReference type="InterPro" id="IPR003610">
    <property type="entry name" value="CBM5/12"/>
</dbReference>
<accession>A0ABS5VMK1</accession>
<feature type="signal peptide" evidence="2">
    <location>
        <begin position="1"/>
        <end position="20"/>
    </location>
</feature>
<dbReference type="InterPro" id="IPR019847">
    <property type="entry name" value="Gliding_motility_assoc_GldN"/>
</dbReference>
<proteinExistence type="predicted"/>
<feature type="chain" id="PRO_5047016131" evidence="2">
    <location>
        <begin position="21"/>
        <end position="314"/>
    </location>
</feature>
<dbReference type="SUPFAM" id="SSF51055">
    <property type="entry name" value="Carbohydrate binding domain"/>
    <property type="match status" value="1"/>
</dbReference>
<dbReference type="EMBL" id="JAHESD010000007">
    <property type="protein sequence ID" value="MBT1702675.1"/>
    <property type="molecule type" value="Genomic_DNA"/>
</dbReference>
<evidence type="ECO:0000256" key="1">
    <source>
        <dbReference type="ARBA" id="ARBA00022801"/>
    </source>
</evidence>
<evidence type="ECO:0000259" key="3">
    <source>
        <dbReference type="SMART" id="SM00495"/>
    </source>
</evidence>
<dbReference type="Proteomes" id="UP000772618">
    <property type="component" value="Unassembled WGS sequence"/>
</dbReference>
<dbReference type="Gene3D" id="2.10.10.20">
    <property type="entry name" value="Carbohydrate-binding module superfamily 5/12"/>
    <property type="match status" value="1"/>
</dbReference>
<keyword evidence="5" id="KW-1185">Reference proteome</keyword>
<keyword evidence="1" id="KW-0378">Hydrolase</keyword>
<organism evidence="4 5">
    <name type="scientific">Chryseosolibacter indicus</name>
    <dbReference type="NCBI Taxonomy" id="2782351"/>
    <lineage>
        <taxon>Bacteria</taxon>
        <taxon>Pseudomonadati</taxon>
        <taxon>Bacteroidota</taxon>
        <taxon>Cytophagia</taxon>
        <taxon>Cytophagales</taxon>
        <taxon>Chryseotaleaceae</taxon>
        <taxon>Chryseosolibacter</taxon>
    </lineage>
</organism>
<comment type="caution">
    <text evidence="4">The sequence shown here is derived from an EMBL/GenBank/DDBJ whole genome shotgun (WGS) entry which is preliminary data.</text>
</comment>